<protein>
    <recommendedName>
        <fullName evidence="3">HPt domain-containing protein</fullName>
    </recommendedName>
</protein>
<reference evidence="1 2" key="1">
    <citation type="submission" date="2020-03" db="EMBL/GenBank/DDBJ databases">
        <title>Genomic Encyclopedia of Type Strains, Phase IV (KMG-IV): sequencing the most valuable type-strain genomes for metagenomic binning, comparative biology and taxonomic classification.</title>
        <authorList>
            <person name="Goeker M."/>
        </authorList>
    </citation>
    <scope>NUCLEOTIDE SEQUENCE [LARGE SCALE GENOMIC DNA]</scope>
    <source>
        <strain evidence="1 2">DSM 16846</strain>
    </source>
</reference>
<comment type="caution">
    <text evidence="1">The sequence shown here is derived from an EMBL/GenBank/DDBJ whole genome shotgun (WGS) entry which is preliminary data.</text>
</comment>
<dbReference type="AlphaFoldDB" id="A0A7X5Y565"/>
<name>A0A7X5Y565_9SPHN</name>
<accession>A0A7X5Y565</accession>
<dbReference type="RefSeq" id="WP_168067535.1">
    <property type="nucleotide sequence ID" value="NZ_JAATJC010000001.1"/>
</dbReference>
<sequence>MGDSLGDLHYELQRRLHEIRARAEALSPLDIHARMDAIRGTADRAGLHAMEGLAHLSSQLALLPGCRVATHACLDHAAEALEARSASEREAVLAAVATRLH</sequence>
<dbReference type="EMBL" id="JAATJC010000001">
    <property type="protein sequence ID" value="NJC04757.1"/>
    <property type="molecule type" value="Genomic_DNA"/>
</dbReference>
<organism evidence="1 2">
    <name type="scientific">Sphingomonas kaistensis</name>
    <dbReference type="NCBI Taxonomy" id="298708"/>
    <lineage>
        <taxon>Bacteria</taxon>
        <taxon>Pseudomonadati</taxon>
        <taxon>Pseudomonadota</taxon>
        <taxon>Alphaproteobacteria</taxon>
        <taxon>Sphingomonadales</taxon>
        <taxon>Sphingomonadaceae</taxon>
        <taxon>Sphingomonas</taxon>
    </lineage>
</organism>
<keyword evidence="2" id="KW-1185">Reference proteome</keyword>
<proteinExistence type="predicted"/>
<evidence type="ECO:0000313" key="1">
    <source>
        <dbReference type="EMBL" id="NJC04757.1"/>
    </source>
</evidence>
<evidence type="ECO:0008006" key="3">
    <source>
        <dbReference type="Google" id="ProtNLM"/>
    </source>
</evidence>
<evidence type="ECO:0000313" key="2">
    <source>
        <dbReference type="Proteomes" id="UP000558192"/>
    </source>
</evidence>
<gene>
    <name evidence="1" type="ORF">GGQ97_000550</name>
</gene>
<dbReference type="Proteomes" id="UP000558192">
    <property type="component" value="Unassembled WGS sequence"/>
</dbReference>